<reference evidence="2 3" key="1">
    <citation type="submission" date="2023-02" db="EMBL/GenBank/DDBJ databases">
        <title>LHISI_Scaffold_Assembly.</title>
        <authorList>
            <person name="Stuart O.P."/>
            <person name="Cleave R."/>
            <person name="Magrath M.J.L."/>
            <person name="Mikheyev A.S."/>
        </authorList>
    </citation>
    <scope>NUCLEOTIDE SEQUENCE [LARGE SCALE GENOMIC DNA]</scope>
    <source>
        <strain evidence="2">Daus_M_001</strain>
        <tissue evidence="2">Leg muscle</tissue>
    </source>
</reference>
<evidence type="ECO:0000259" key="1">
    <source>
        <dbReference type="Pfam" id="PF13843"/>
    </source>
</evidence>
<dbReference type="PANTHER" id="PTHR46599:SF3">
    <property type="entry name" value="PIGGYBAC TRANSPOSABLE ELEMENT-DERIVED PROTEIN 4"/>
    <property type="match status" value="1"/>
</dbReference>
<name>A0ABQ9H3W0_9NEOP</name>
<feature type="domain" description="PiggyBac transposable element-derived protein" evidence="1">
    <location>
        <begin position="20"/>
        <end position="175"/>
    </location>
</feature>
<comment type="caution">
    <text evidence="2">The sequence shown here is derived from an EMBL/GenBank/DDBJ whole genome shotgun (WGS) entry which is preliminary data.</text>
</comment>
<protein>
    <recommendedName>
        <fullName evidence="1">PiggyBac transposable element-derived protein domain-containing protein</fullName>
    </recommendedName>
</protein>
<proteinExistence type="predicted"/>
<evidence type="ECO:0000313" key="3">
    <source>
        <dbReference type="Proteomes" id="UP001159363"/>
    </source>
</evidence>
<dbReference type="PANTHER" id="PTHR46599">
    <property type="entry name" value="PIGGYBAC TRANSPOSABLE ELEMENT-DERIVED PROTEIN 4"/>
    <property type="match status" value="1"/>
</dbReference>
<keyword evidence="3" id="KW-1185">Reference proteome</keyword>
<dbReference type="EMBL" id="JARBHB010000007">
    <property type="protein sequence ID" value="KAJ8878981.1"/>
    <property type="molecule type" value="Genomic_DNA"/>
</dbReference>
<dbReference type="InterPro" id="IPR029526">
    <property type="entry name" value="PGBD"/>
</dbReference>
<sequence length="188" mass="21903">MHLWRNVEVILLHQKNWSSTKEYYMKNKPNKYGVKFYLLCDSKTSYILNCEIYSGSTGNVDNTISSVVQRLCSVMDRFYTSPALFTMLWENKTLAMVTAMKNRTGLPAIFKTAKLKKGETIFRRKDYILAMKWRDTRDVLCLSTKQKATSSTASVKAKGGRVDKSKPDAILDYQQLSYYPFRRNIMKW</sequence>
<evidence type="ECO:0000313" key="2">
    <source>
        <dbReference type="EMBL" id="KAJ8878981.1"/>
    </source>
</evidence>
<dbReference type="Pfam" id="PF13843">
    <property type="entry name" value="DDE_Tnp_1_7"/>
    <property type="match status" value="1"/>
</dbReference>
<gene>
    <name evidence="2" type="ORF">PR048_019587</name>
</gene>
<dbReference type="Proteomes" id="UP001159363">
    <property type="component" value="Chromosome 6"/>
</dbReference>
<accession>A0ABQ9H3W0</accession>
<organism evidence="2 3">
    <name type="scientific">Dryococelus australis</name>
    <dbReference type="NCBI Taxonomy" id="614101"/>
    <lineage>
        <taxon>Eukaryota</taxon>
        <taxon>Metazoa</taxon>
        <taxon>Ecdysozoa</taxon>
        <taxon>Arthropoda</taxon>
        <taxon>Hexapoda</taxon>
        <taxon>Insecta</taxon>
        <taxon>Pterygota</taxon>
        <taxon>Neoptera</taxon>
        <taxon>Polyneoptera</taxon>
        <taxon>Phasmatodea</taxon>
        <taxon>Verophasmatodea</taxon>
        <taxon>Anareolatae</taxon>
        <taxon>Phasmatidae</taxon>
        <taxon>Eurycanthinae</taxon>
        <taxon>Dryococelus</taxon>
    </lineage>
</organism>